<dbReference type="Gene3D" id="2.170.120.30">
    <property type="match status" value="2"/>
</dbReference>
<dbReference type="InterPro" id="IPR053154">
    <property type="entry name" value="c-di-AMP_regulator"/>
</dbReference>
<accession>A0A090KMY7</accession>
<dbReference type="Pfam" id="PF07949">
    <property type="entry name" value="YbbR"/>
    <property type="match status" value="4"/>
</dbReference>
<keyword evidence="2" id="KW-1185">Reference proteome</keyword>
<evidence type="ECO:0000313" key="2">
    <source>
        <dbReference type="Proteomes" id="UP000040576"/>
    </source>
</evidence>
<dbReference type="Proteomes" id="UP000040576">
    <property type="component" value="Unassembled WGS sequence"/>
</dbReference>
<name>A0A090KMY7_9BACI</name>
<dbReference type="PANTHER" id="PTHR37804:SF1">
    <property type="entry name" value="CDAA REGULATORY PROTEIN CDAR"/>
    <property type="match status" value="1"/>
</dbReference>
<evidence type="ECO:0000313" key="1">
    <source>
        <dbReference type="EMBL" id="CEE00049.1"/>
    </source>
</evidence>
<dbReference type="PANTHER" id="PTHR37804">
    <property type="entry name" value="CDAA REGULATORY PROTEIN CDAR"/>
    <property type="match status" value="1"/>
</dbReference>
<protein>
    <recommendedName>
        <fullName evidence="3">YbbR family protein</fullName>
    </recommendedName>
</protein>
<dbReference type="EMBL" id="CCRF01000008">
    <property type="protein sequence ID" value="CEE00049.1"/>
    <property type="molecule type" value="Genomic_DNA"/>
</dbReference>
<organism evidence="1 2">
    <name type="scientific">Caldibacillus thermoamylovorans</name>
    <dbReference type="NCBI Taxonomy" id="35841"/>
    <lineage>
        <taxon>Bacteria</taxon>
        <taxon>Bacillati</taxon>
        <taxon>Bacillota</taxon>
        <taxon>Bacilli</taxon>
        <taxon>Bacillales</taxon>
        <taxon>Bacillaceae</taxon>
        <taxon>Caldibacillus</taxon>
    </lineage>
</organism>
<proteinExistence type="predicted"/>
<dbReference type="AlphaFoldDB" id="A0A090KMY7"/>
<evidence type="ECO:0008006" key="3">
    <source>
        <dbReference type="Google" id="ProtNLM"/>
    </source>
</evidence>
<dbReference type="RefSeq" id="WP_034767135.1">
    <property type="nucleotide sequence ID" value="NZ_CCRF01000008.1"/>
</dbReference>
<dbReference type="Gene3D" id="2.170.120.40">
    <property type="entry name" value="YbbR-like domain"/>
    <property type="match status" value="2"/>
</dbReference>
<dbReference type="InterPro" id="IPR012505">
    <property type="entry name" value="YbbR"/>
</dbReference>
<gene>
    <name evidence="1" type="ORF">BT1A1_0188</name>
</gene>
<sequence>MDKFLNKLMESKWFVRGLALVLALLLYITAYIDQMGPASGAARDNTTTETIEDVPVVLYYDEENFVVTGAPQTVDVIVEGNSSLVKSAKNLRDFTVYLDLTKAEIGTQRVKFQIRDISDKLTVSIKPEAVNVNVQEKVTKEFTVDIQFNKALLEDGYQAEEPVIKPKKVKITGGKDVIDQINYVKAIVERNEVIDRTFTQKASVSVLDQNLNKLNVQVEPAEVEVTIPVKSPQKTVPVVIKQQGTPKEGVSIKNIEPAVREVVLYGRQSALDKISSIEIPVNVANISGDQELTIPITLGNGITAVTPEAINVKVTTETKETRTIKNVPVNYTGLSNQYALDFLDPDNGQVDIDVTGTPEVLQNINAASFNLTVNAEGLTEGEHELKIQAEGPDTIDWKLKRTTVKVKITAEG</sequence>
<reference evidence="1 2" key="1">
    <citation type="submission" date="2014-07" db="EMBL/GenBank/DDBJ databases">
        <authorList>
            <person name="Wibberg Daniel"/>
        </authorList>
    </citation>
    <scope>NUCLEOTIDE SEQUENCE [LARGE SCALE GENOMIC DNA]</scope>
</reference>